<reference evidence="21" key="1">
    <citation type="submission" date="2017-02" db="UniProtKB">
        <authorList>
            <consortium name="WormBaseParasite"/>
        </authorList>
    </citation>
    <scope>IDENTIFICATION</scope>
</reference>
<keyword evidence="11" id="KW-0560">Oxidoreductase</keyword>
<dbReference type="STRING" id="1147741.A0A0R3RT78"/>
<evidence type="ECO:0000256" key="9">
    <source>
        <dbReference type="ARBA" id="ARBA00022928"/>
    </source>
</evidence>
<keyword evidence="10 18" id="KW-1133">Transmembrane helix</keyword>
<dbReference type="PROSITE" id="PS50244">
    <property type="entry name" value="S5A_REDUCTASE"/>
    <property type="match status" value="1"/>
</dbReference>
<sequence length="252" mass="28729">MNMVVEMLSYGMFVSGAITFVALISGFKATYGRYSHHSRLPVPLIPVKWAWFIQELPSLYIPLHYLITGISNLPLINVFILILFCVHYINRALIYPFLIKGGTGTPAHIFLSGLLFCTINGYMQGIWHSHNAVYNESLKDILFCFIGTLTFITGIIINITSDSILRNLRKDEKPGYKIPYGGLFKYVSGANFFGECVEWIGYALLARTLPAFAFAFFTLCNLAPRACQHHRWYQEKFDNYPKDRKAFIPCVI</sequence>
<comment type="function">
    <text evidence="14">Converts testosterone into 5-alpha-dihydrotestosterone and progesterone or corticosterone into their corresponding 5-alpha-3-oxosteroids. It plays a central role in sexual differentiation and androgen physiology.</text>
</comment>
<dbReference type="GO" id="GO:0007548">
    <property type="term" value="P:sex differentiation"/>
    <property type="evidence" value="ECO:0007669"/>
    <property type="project" value="UniProtKB-KW"/>
</dbReference>
<comment type="catalytic activity">
    <reaction evidence="18">
        <text>a 3-oxo-5alpha-steroid + NADP(+) = a 3-oxo-Delta(4)-steroid + NADPH + H(+)</text>
        <dbReference type="Rhea" id="RHEA:54384"/>
        <dbReference type="ChEBI" id="CHEBI:13601"/>
        <dbReference type="ChEBI" id="CHEBI:15378"/>
        <dbReference type="ChEBI" id="CHEBI:47909"/>
        <dbReference type="ChEBI" id="CHEBI:57783"/>
        <dbReference type="ChEBI" id="CHEBI:58349"/>
        <dbReference type="EC" id="1.3.1.22"/>
    </reaction>
</comment>
<evidence type="ECO:0000256" key="14">
    <source>
        <dbReference type="ARBA" id="ARBA00037789"/>
    </source>
</evidence>
<dbReference type="PANTHER" id="PTHR10556">
    <property type="entry name" value="3-OXO-5-ALPHA-STEROID 4-DEHYDROGENASE"/>
    <property type="match status" value="1"/>
</dbReference>
<evidence type="ECO:0000256" key="15">
    <source>
        <dbReference type="ARBA" id="ARBA00048292"/>
    </source>
</evidence>
<dbReference type="GO" id="GO:0005789">
    <property type="term" value="C:endoplasmic reticulum membrane"/>
    <property type="evidence" value="ECO:0007669"/>
    <property type="project" value="UniProtKB-SubCell"/>
</dbReference>
<keyword evidence="8" id="KW-0521">NADP</keyword>
<dbReference type="AlphaFoldDB" id="A0A0R3RT78"/>
<evidence type="ECO:0000256" key="8">
    <source>
        <dbReference type="ARBA" id="ARBA00022857"/>
    </source>
</evidence>
<evidence type="ECO:0000313" key="20">
    <source>
        <dbReference type="Proteomes" id="UP000050640"/>
    </source>
</evidence>
<feature type="transmembrane region" description="Helical" evidence="18">
    <location>
        <begin position="12"/>
        <end position="31"/>
    </location>
</feature>
<dbReference type="PANTHER" id="PTHR10556:SF57">
    <property type="entry name" value="3-OXO-5-ALPHA-STEROID 4-DEHYDROGENASE 1"/>
    <property type="match status" value="1"/>
</dbReference>
<comment type="similarity">
    <text evidence="3 18">Belongs to the steroid 5-alpha reductase family.</text>
</comment>
<feature type="transmembrane region" description="Helical" evidence="18">
    <location>
        <begin position="109"/>
        <end position="129"/>
    </location>
</feature>
<evidence type="ECO:0000256" key="3">
    <source>
        <dbReference type="ARBA" id="ARBA00007742"/>
    </source>
</evidence>
<dbReference type="Pfam" id="PF02544">
    <property type="entry name" value="Steroid_dh"/>
    <property type="match status" value="1"/>
</dbReference>
<dbReference type="InterPro" id="IPR001104">
    <property type="entry name" value="3-oxo-5_a-steroid_4-DH_C"/>
</dbReference>
<keyword evidence="9" id="KW-0726">Sexual differentiation</keyword>
<evidence type="ECO:0000256" key="11">
    <source>
        <dbReference type="ARBA" id="ARBA00023002"/>
    </source>
</evidence>
<dbReference type="GO" id="GO:0047751">
    <property type="term" value="F:3-oxo-5-alpha-steroid 4-dehydrogenase (NADP+) activity"/>
    <property type="evidence" value="ECO:0007669"/>
    <property type="project" value="UniProtKB-EC"/>
</dbReference>
<keyword evidence="6" id="KW-0256">Endoplasmic reticulum</keyword>
<evidence type="ECO:0000259" key="19">
    <source>
        <dbReference type="Pfam" id="PF02544"/>
    </source>
</evidence>
<comment type="subcellular location">
    <subcellularLocation>
        <location evidence="2">Endoplasmic reticulum membrane</location>
        <topology evidence="2">Multi-pass membrane protein</topology>
    </subcellularLocation>
    <subcellularLocation>
        <location evidence="1">Microsome membrane</location>
        <topology evidence="1">Multi-pass membrane protein</topology>
    </subcellularLocation>
</comment>
<proteinExistence type="inferred from homology"/>
<dbReference type="Proteomes" id="UP000050640">
    <property type="component" value="Unplaced"/>
</dbReference>
<dbReference type="WBParaSite" id="EEL_0000515001-mRNA-1">
    <property type="protein sequence ID" value="EEL_0000515001-mRNA-1"/>
    <property type="gene ID" value="EEL_0000515001"/>
</dbReference>
<keyword evidence="7" id="KW-0492">Microsome</keyword>
<evidence type="ECO:0000256" key="5">
    <source>
        <dbReference type="ARBA" id="ARBA00022782"/>
    </source>
</evidence>
<evidence type="ECO:0000256" key="12">
    <source>
        <dbReference type="ARBA" id="ARBA00023098"/>
    </source>
</evidence>
<keyword evidence="5" id="KW-0221">Differentiation</keyword>
<organism evidence="20 21">
    <name type="scientific">Elaeophora elaphi</name>
    <dbReference type="NCBI Taxonomy" id="1147741"/>
    <lineage>
        <taxon>Eukaryota</taxon>
        <taxon>Metazoa</taxon>
        <taxon>Ecdysozoa</taxon>
        <taxon>Nematoda</taxon>
        <taxon>Chromadorea</taxon>
        <taxon>Rhabditida</taxon>
        <taxon>Spirurina</taxon>
        <taxon>Spiruromorpha</taxon>
        <taxon>Filarioidea</taxon>
        <taxon>Onchocercidae</taxon>
        <taxon>Elaeophora</taxon>
    </lineage>
</organism>
<evidence type="ECO:0000256" key="16">
    <source>
        <dbReference type="ARBA" id="ARBA00049166"/>
    </source>
</evidence>
<keyword evidence="13 18" id="KW-0472">Membrane</keyword>
<keyword evidence="20" id="KW-1185">Reference proteome</keyword>
<dbReference type="GO" id="GO:0006702">
    <property type="term" value="P:androgen biosynthetic process"/>
    <property type="evidence" value="ECO:0007669"/>
    <property type="project" value="UniProtKB-ARBA"/>
</dbReference>
<keyword evidence="4 18" id="KW-0812">Transmembrane</keyword>
<dbReference type="InterPro" id="IPR039357">
    <property type="entry name" value="SRD5A/TECR"/>
</dbReference>
<dbReference type="EC" id="1.3.1.22" evidence="18"/>
<dbReference type="FunFam" id="1.20.120.1630:FF:000002">
    <property type="entry name" value="Steroid 5 alpha-reductase 1"/>
    <property type="match status" value="1"/>
</dbReference>
<evidence type="ECO:0000256" key="7">
    <source>
        <dbReference type="ARBA" id="ARBA00022848"/>
    </source>
</evidence>
<keyword evidence="12" id="KW-0443">Lipid metabolism</keyword>
<evidence type="ECO:0000256" key="13">
    <source>
        <dbReference type="ARBA" id="ARBA00023136"/>
    </source>
</evidence>
<dbReference type="GO" id="GO:0030154">
    <property type="term" value="P:cell differentiation"/>
    <property type="evidence" value="ECO:0007669"/>
    <property type="project" value="UniProtKB-KW"/>
</dbReference>
<evidence type="ECO:0000256" key="18">
    <source>
        <dbReference type="PIRNR" id="PIRNR015596"/>
    </source>
</evidence>
<dbReference type="InterPro" id="IPR016636">
    <property type="entry name" value="3-oxo-5-alpha-steroid_4-DH"/>
</dbReference>
<evidence type="ECO:0000256" key="6">
    <source>
        <dbReference type="ARBA" id="ARBA00022824"/>
    </source>
</evidence>
<comment type="catalytic activity">
    <reaction evidence="17">
        <text>17beta-hydroxy-5alpha-androstan-3-one + NADP(+) = testosterone + NADPH + H(+)</text>
        <dbReference type="Rhea" id="RHEA:50820"/>
        <dbReference type="ChEBI" id="CHEBI:15378"/>
        <dbReference type="ChEBI" id="CHEBI:16330"/>
        <dbReference type="ChEBI" id="CHEBI:17347"/>
        <dbReference type="ChEBI" id="CHEBI:57783"/>
        <dbReference type="ChEBI" id="CHEBI:58349"/>
        <dbReference type="EC" id="1.3.1.22"/>
    </reaction>
    <physiologicalReaction direction="right-to-left" evidence="17">
        <dbReference type="Rhea" id="RHEA:50822"/>
    </physiologicalReaction>
</comment>
<evidence type="ECO:0000256" key="17">
    <source>
        <dbReference type="ARBA" id="ARBA00049397"/>
    </source>
</evidence>
<comment type="catalytic activity">
    <reaction evidence="15">
        <text>5alpha-pregnane-3,20-dione + NADP(+) = progesterone + NADPH + H(+)</text>
        <dbReference type="Rhea" id="RHEA:21952"/>
        <dbReference type="ChEBI" id="CHEBI:15378"/>
        <dbReference type="ChEBI" id="CHEBI:17026"/>
        <dbReference type="ChEBI" id="CHEBI:28952"/>
        <dbReference type="ChEBI" id="CHEBI:57783"/>
        <dbReference type="ChEBI" id="CHEBI:58349"/>
        <dbReference type="EC" id="1.3.1.22"/>
    </reaction>
    <physiologicalReaction direction="right-to-left" evidence="15">
        <dbReference type="Rhea" id="RHEA:21954"/>
    </physiologicalReaction>
</comment>
<feature type="transmembrane region" description="Helical" evidence="18">
    <location>
        <begin position="63"/>
        <end position="89"/>
    </location>
</feature>
<evidence type="ECO:0000256" key="10">
    <source>
        <dbReference type="ARBA" id="ARBA00022989"/>
    </source>
</evidence>
<name>A0A0R3RT78_9BILA</name>
<evidence type="ECO:0000256" key="1">
    <source>
        <dbReference type="ARBA" id="ARBA00004154"/>
    </source>
</evidence>
<dbReference type="PIRSF" id="PIRSF015596">
    <property type="entry name" value="5_alpha-SR2"/>
    <property type="match status" value="1"/>
</dbReference>
<protein>
    <recommendedName>
        <fullName evidence="18">3-oxo-5alpha-steroid 4-dehydrogenase (NADP(+))</fullName>
        <ecNumber evidence="18">1.3.1.22</ecNumber>
    </recommendedName>
</protein>
<feature type="transmembrane region" description="Helical" evidence="18">
    <location>
        <begin position="141"/>
        <end position="160"/>
    </location>
</feature>
<evidence type="ECO:0000256" key="4">
    <source>
        <dbReference type="ARBA" id="ARBA00022692"/>
    </source>
</evidence>
<feature type="domain" description="3-oxo-5-alpha-steroid 4-dehydrogenase C-terminal" evidence="19">
    <location>
        <begin position="105"/>
        <end position="251"/>
    </location>
</feature>
<evidence type="ECO:0000313" key="21">
    <source>
        <dbReference type="WBParaSite" id="EEL_0000515001-mRNA-1"/>
    </source>
</evidence>
<evidence type="ECO:0000256" key="2">
    <source>
        <dbReference type="ARBA" id="ARBA00004477"/>
    </source>
</evidence>
<comment type="catalytic activity">
    <reaction evidence="16">
        <text>androst-4-ene-3,17-dione + NADPH + H(+) = 5alpha-androstan-3,17-dione + NADP(+)</text>
        <dbReference type="Rhea" id="RHEA:50816"/>
        <dbReference type="ChEBI" id="CHEBI:15378"/>
        <dbReference type="ChEBI" id="CHEBI:15994"/>
        <dbReference type="ChEBI" id="CHEBI:16422"/>
        <dbReference type="ChEBI" id="CHEBI:57783"/>
        <dbReference type="ChEBI" id="CHEBI:58349"/>
    </reaction>
    <physiologicalReaction direction="left-to-right" evidence="16">
        <dbReference type="Rhea" id="RHEA:50817"/>
    </physiologicalReaction>
</comment>
<accession>A0A0R3RT78</accession>
<dbReference type="Gene3D" id="1.20.120.1630">
    <property type="match status" value="1"/>
</dbReference>